<name>A0A250IZG1_9BACT</name>
<dbReference type="KEGG" id="cfus:CYFUS_002108"/>
<accession>A0A250IZG1</accession>
<protein>
    <submittedName>
        <fullName evidence="1">Uncharacterized protein</fullName>
    </submittedName>
</protein>
<dbReference type="AlphaFoldDB" id="A0A250IZG1"/>
<dbReference type="EMBL" id="CP022098">
    <property type="protein sequence ID" value="ATB36693.1"/>
    <property type="molecule type" value="Genomic_DNA"/>
</dbReference>
<evidence type="ECO:0000313" key="1">
    <source>
        <dbReference type="EMBL" id="ATB36693.1"/>
    </source>
</evidence>
<sequence length="127" mass="14419">MDWYLMTRDGWSISVHQFIELLNSRWPLVKFKSAFSSEGFRSIDFQLEMSNSTIDGSLGGEGSTITYNGAMRDCAEFALWYGSMISPEAKPLMLFDEGYNHSIELGEKTTLEDILLAFKNKPSQQNT</sequence>
<proteinExistence type="predicted"/>
<gene>
    <name evidence="1" type="ORF">CYFUS_002108</name>
</gene>
<dbReference type="RefSeq" id="WP_095985117.1">
    <property type="nucleotide sequence ID" value="NZ_CP022098.1"/>
</dbReference>
<dbReference type="Proteomes" id="UP000217257">
    <property type="component" value="Chromosome"/>
</dbReference>
<reference evidence="1 2" key="1">
    <citation type="submission" date="2017-06" db="EMBL/GenBank/DDBJ databases">
        <title>Sequencing and comparative analysis of myxobacterial genomes.</title>
        <authorList>
            <person name="Rupp O."/>
            <person name="Goesmann A."/>
            <person name="Sogaard-Andersen L."/>
        </authorList>
    </citation>
    <scope>NUCLEOTIDE SEQUENCE [LARGE SCALE GENOMIC DNA]</scope>
    <source>
        <strain evidence="1 2">DSM 52655</strain>
    </source>
</reference>
<evidence type="ECO:0000313" key="2">
    <source>
        <dbReference type="Proteomes" id="UP000217257"/>
    </source>
</evidence>
<organism evidence="1 2">
    <name type="scientific">Cystobacter fuscus</name>
    <dbReference type="NCBI Taxonomy" id="43"/>
    <lineage>
        <taxon>Bacteria</taxon>
        <taxon>Pseudomonadati</taxon>
        <taxon>Myxococcota</taxon>
        <taxon>Myxococcia</taxon>
        <taxon>Myxococcales</taxon>
        <taxon>Cystobacterineae</taxon>
        <taxon>Archangiaceae</taxon>
        <taxon>Cystobacter</taxon>
    </lineage>
</organism>